<comment type="caution">
    <text evidence="3">The sequence shown here is derived from an EMBL/GenBank/DDBJ whole genome shotgun (WGS) entry which is preliminary data.</text>
</comment>
<dbReference type="SMART" id="SM00173">
    <property type="entry name" value="RAS"/>
    <property type="match status" value="1"/>
</dbReference>
<organism evidence="3 4">
    <name type="scientific">Elysia crispata</name>
    <name type="common">lettuce slug</name>
    <dbReference type="NCBI Taxonomy" id="231223"/>
    <lineage>
        <taxon>Eukaryota</taxon>
        <taxon>Metazoa</taxon>
        <taxon>Spiralia</taxon>
        <taxon>Lophotrochozoa</taxon>
        <taxon>Mollusca</taxon>
        <taxon>Gastropoda</taxon>
        <taxon>Heterobranchia</taxon>
        <taxon>Euthyneura</taxon>
        <taxon>Panpulmonata</taxon>
        <taxon>Sacoglossa</taxon>
        <taxon>Placobranchoidea</taxon>
        <taxon>Plakobranchidae</taxon>
        <taxon>Elysia</taxon>
    </lineage>
</organism>
<dbReference type="PROSITE" id="PS51420">
    <property type="entry name" value="RHO"/>
    <property type="match status" value="1"/>
</dbReference>
<dbReference type="InterPro" id="IPR001806">
    <property type="entry name" value="Small_GTPase"/>
</dbReference>
<keyword evidence="4" id="KW-1185">Reference proteome</keyword>
<dbReference type="NCBIfam" id="TIGR00231">
    <property type="entry name" value="small_GTP"/>
    <property type="match status" value="1"/>
</dbReference>
<dbReference type="SMART" id="SM00175">
    <property type="entry name" value="RAB"/>
    <property type="match status" value="1"/>
</dbReference>
<dbReference type="Gene3D" id="3.40.50.300">
    <property type="entry name" value="P-loop containing nucleotide triphosphate hydrolases"/>
    <property type="match status" value="1"/>
</dbReference>
<dbReference type="InterPro" id="IPR003578">
    <property type="entry name" value="Small_GTPase_Rho"/>
</dbReference>
<dbReference type="GO" id="GO:0005525">
    <property type="term" value="F:GTP binding"/>
    <property type="evidence" value="ECO:0007669"/>
    <property type="project" value="UniProtKB-KW"/>
</dbReference>
<sequence>MLTGNPNQQTEDWGDEEALVSREERVAPMLTFDRCVVVGDDAVGKTSMLLSYATSRYPTAHVPSVFDNYAGSVKVCGRRRHMQMLDTEDMTENPKIRQSLYYDADVFVVCFSVISPESLRHVEEVWLPEIRAHAPHTPFILVGSQADLRTDPGILSQLESSGQSPVTSVQGEAEARRFGASCYLETSPQVERDTRKLINSAIGSVFRSTDAPPPCTIL</sequence>
<dbReference type="GO" id="GO:0007264">
    <property type="term" value="P:small GTPase-mediated signal transduction"/>
    <property type="evidence" value="ECO:0007669"/>
    <property type="project" value="InterPro"/>
</dbReference>
<evidence type="ECO:0000313" key="4">
    <source>
        <dbReference type="Proteomes" id="UP001283361"/>
    </source>
</evidence>
<dbReference type="EMBL" id="JAWDGP010004477">
    <property type="protein sequence ID" value="KAK3763993.1"/>
    <property type="molecule type" value="Genomic_DNA"/>
</dbReference>
<reference evidence="3" key="1">
    <citation type="journal article" date="2023" name="G3 (Bethesda)">
        <title>A reference genome for the long-term kleptoplast-retaining sea slug Elysia crispata morphotype clarki.</title>
        <authorList>
            <person name="Eastman K.E."/>
            <person name="Pendleton A.L."/>
            <person name="Shaikh M.A."/>
            <person name="Suttiyut T."/>
            <person name="Ogas R."/>
            <person name="Tomko P."/>
            <person name="Gavelis G."/>
            <person name="Widhalm J.R."/>
            <person name="Wisecaver J.H."/>
        </authorList>
    </citation>
    <scope>NUCLEOTIDE SEQUENCE</scope>
    <source>
        <strain evidence="3">ECLA1</strain>
    </source>
</reference>
<evidence type="ECO:0000313" key="3">
    <source>
        <dbReference type="EMBL" id="KAK3763993.1"/>
    </source>
</evidence>
<dbReference type="SMART" id="SM00174">
    <property type="entry name" value="RHO"/>
    <property type="match status" value="1"/>
</dbReference>
<keyword evidence="1" id="KW-0547">Nucleotide-binding</keyword>
<accession>A0AAE1DC44</accession>
<gene>
    <name evidence="3" type="ORF">RRG08_004358</name>
</gene>
<dbReference type="PROSITE" id="PS51421">
    <property type="entry name" value="RAS"/>
    <property type="match status" value="1"/>
</dbReference>
<dbReference type="AlphaFoldDB" id="A0AAE1DC44"/>
<proteinExistence type="predicted"/>
<dbReference type="InterPro" id="IPR027417">
    <property type="entry name" value="P-loop_NTPase"/>
</dbReference>
<dbReference type="GO" id="GO:0003924">
    <property type="term" value="F:GTPase activity"/>
    <property type="evidence" value="ECO:0007669"/>
    <property type="project" value="InterPro"/>
</dbReference>
<dbReference type="InterPro" id="IPR005225">
    <property type="entry name" value="Small_GTP-bd"/>
</dbReference>
<evidence type="ECO:0000256" key="2">
    <source>
        <dbReference type="ARBA" id="ARBA00023134"/>
    </source>
</evidence>
<name>A0AAE1DC44_9GAST</name>
<dbReference type="PRINTS" id="PR00449">
    <property type="entry name" value="RASTRNSFRMNG"/>
</dbReference>
<evidence type="ECO:0000256" key="1">
    <source>
        <dbReference type="ARBA" id="ARBA00022741"/>
    </source>
</evidence>
<dbReference type="Proteomes" id="UP001283361">
    <property type="component" value="Unassembled WGS sequence"/>
</dbReference>
<dbReference type="SUPFAM" id="SSF52540">
    <property type="entry name" value="P-loop containing nucleoside triphosphate hydrolases"/>
    <property type="match status" value="1"/>
</dbReference>
<protein>
    <submittedName>
        <fullName evidence="3">Uncharacterized protein</fullName>
    </submittedName>
</protein>
<dbReference type="PANTHER" id="PTHR24072">
    <property type="entry name" value="RHO FAMILY GTPASE"/>
    <property type="match status" value="1"/>
</dbReference>
<keyword evidence="2" id="KW-0342">GTP-binding</keyword>
<dbReference type="PROSITE" id="PS51419">
    <property type="entry name" value="RAB"/>
    <property type="match status" value="1"/>
</dbReference>
<dbReference type="Pfam" id="PF00071">
    <property type="entry name" value="Ras"/>
    <property type="match status" value="1"/>
</dbReference>